<dbReference type="EMBL" id="SWMU01000001">
    <property type="protein sequence ID" value="TKS57114.1"/>
    <property type="molecule type" value="Genomic_DNA"/>
</dbReference>
<feature type="chain" id="PRO_5020980012" description="Adhesin domain-containing protein" evidence="1">
    <location>
        <begin position="25"/>
        <end position="212"/>
    </location>
</feature>
<dbReference type="AlphaFoldDB" id="A0A4U5TUC9"/>
<organism evidence="2 3">
    <name type="scientific">Mesohalobacter halotolerans</name>
    <dbReference type="NCBI Taxonomy" id="1883405"/>
    <lineage>
        <taxon>Bacteria</taxon>
        <taxon>Pseudomonadati</taxon>
        <taxon>Bacteroidota</taxon>
        <taxon>Flavobacteriia</taxon>
        <taxon>Flavobacteriales</taxon>
        <taxon>Flavobacteriaceae</taxon>
        <taxon>Mesohalobacter</taxon>
    </lineage>
</organism>
<evidence type="ECO:0000256" key="1">
    <source>
        <dbReference type="SAM" id="SignalP"/>
    </source>
</evidence>
<proteinExistence type="predicted"/>
<feature type="signal peptide" evidence="1">
    <location>
        <begin position="1"/>
        <end position="24"/>
    </location>
</feature>
<reference evidence="2 3" key="1">
    <citation type="submission" date="2019-04" db="EMBL/GenBank/DDBJ databases">
        <title>Psychroflexus halotolerans sp. nov., isolated from a marine solar saltern.</title>
        <authorList>
            <person name="Feng X."/>
        </authorList>
    </citation>
    <scope>NUCLEOTIDE SEQUENCE [LARGE SCALE GENOMIC DNA]</scope>
    <source>
        <strain evidence="2 3">WDS2C27</strain>
    </source>
</reference>
<keyword evidence="1" id="KW-0732">Signal</keyword>
<evidence type="ECO:0000313" key="2">
    <source>
        <dbReference type="EMBL" id="TKS57114.1"/>
    </source>
</evidence>
<dbReference type="RefSeq" id="WP_138930817.1">
    <property type="nucleotide sequence ID" value="NZ_SWMU01000001.1"/>
</dbReference>
<name>A0A4U5TUC9_9FLAO</name>
<dbReference type="OrthoDB" id="1144071at2"/>
<dbReference type="Proteomes" id="UP000306552">
    <property type="component" value="Unassembled WGS sequence"/>
</dbReference>
<accession>A0A4U5TUC9</accession>
<gene>
    <name evidence="2" type="ORF">FCN74_01470</name>
</gene>
<keyword evidence="3" id="KW-1185">Reference proteome</keyword>
<evidence type="ECO:0000313" key="3">
    <source>
        <dbReference type="Proteomes" id="UP000306552"/>
    </source>
</evidence>
<evidence type="ECO:0008006" key="4">
    <source>
        <dbReference type="Google" id="ProtNLM"/>
    </source>
</evidence>
<protein>
    <recommendedName>
        <fullName evidence="4">Adhesin domain-containing protein</fullName>
    </recommendedName>
</protein>
<comment type="caution">
    <text evidence="2">The sequence shown here is derived from an EMBL/GenBank/DDBJ whole genome shotgun (WGS) entry which is preliminary data.</text>
</comment>
<sequence length="212" mass="24438">MSLTKHRHTFLFLLLIVSYQRAHAQFKTAFEIQNEDIKTVWFQADQVSTIQVKTHNASQFIFSSSSESTYKNDLYFDYHIKNDSLIIKSIFPEALEFGDNKMTSMQEFSVSVNFVLPHQSKLIIDSDIISVIAKGQFENFQLNTKSGNCRLNQFLGNADVNTYSGNITIYTRYASVNAFSRNGKSQIDRFYTKSYQMNLKSVNGDIIVRQME</sequence>